<dbReference type="PANTHER" id="PTHR46566">
    <property type="entry name" value="1-PHOSPHOFRUCTOKINASE-RELATED"/>
    <property type="match status" value="1"/>
</dbReference>
<evidence type="ECO:0000313" key="8">
    <source>
        <dbReference type="EMBL" id="TQI93664.1"/>
    </source>
</evidence>
<dbReference type="GO" id="GO:0005524">
    <property type="term" value="F:ATP binding"/>
    <property type="evidence" value="ECO:0007669"/>
    <property type="project" value="UniProtKB-KW"/>
</dbReference>
<gene>
    <name evidence="8" type="ORF">FB471_5804</name>
</gene>
<dbReference type="OrthoDB" id="9801219at2"/>
<evidence type="ECO:0000256" key="4">
    <source>
        <dbReference type="ARBA" id="ARBA00022777"/>
    </source>
</evidence>
<keyword evidence="2 6" id="KW-0808">Transferase</keyword>
<feature type="domain" description="Carbohydrate kinase PfkB" evidence="7">
    <location>
        <begin position="8"/>
        <end position="279"/>
    </location>
</feature>
<keyword evidence="3" id="KW-0547">Nucleotide-binding</keyword>
<proteinExistence type="inferred from homology"/>
<protein>
    <submittedName>
        <fullName evidence="8">Fructose-1-phosphate kinase</fullName>
    </submittedName>
</protein>
<evidence type="ECO:0000256" key="6">
    <source>
        <dbReference type="PIRNR" id="PIRNR000535"/>
    </source>
</evidence>
<dbReference type="PANTHER" id="PTHR46566:SF5">
    <property type="entry name" value="1-PHOSPHOFRUCTOKINASE"/>
    <property type="match status" value="1"/>
</dbReference>
<keyword evidence="5" id="KW-0067">ATP-binding</keyword>
<evidence type="ECO:0000313" key="9">
    <source>
        <dbReference type="Proteomes" id="UP000320876"/>
    </source>
</evidence>
<dbReference type="RefSeq" id="WP_142002668.1">
    <property type="nucleotide sequence ID" value="NZ_VFML01000002.1"/>
</dbReference>
<reference evidence="8 9" key="1">
    <citation type="submission" date="2019-06" db="EMBL/GenBank/DDBJ databases">
        <title>Sequencing the genomes of 1000 actinobacteria strains.</title>
        <authorList>
            <person name="Klenk H.-P."/>
        </authorList>
    </citation>
    <scope>NUCLEOTIDE SEQUENCE [LARGE SCALE GENOMIC DNA]</scope>
    <source>
        <strain evidence="8 9">DSM 45679</strain>
    </source>
</reference>
<sequence length="314" mass="31743">MIVTVTLNPSVDRTVEVGGFRRGTLLRATGGQVEAGGKGINVTKALSANRVDSVAVLPVGGAEGRHLGDLLAVDGVPAVLVPVGPPTRSNVSVVEPDGTVTKVNERGGGLSEAELGAIRDAVVEQVPGAAWVVLAGSLPADVPDSSYGEAVRRLREVGVPVAVDTSGSALVEAIKNGPDLAKPNLTELESVVGRRLTTLGAVAEAARLLQGAGVDTVLASLGSDGAVLVEREGRVWHGEAGTARCSAVGAGDALLAGFLAAGAVGPDALGEALRWAAAAVSLPGSGMPGPDDIQRVQVRVRPDFAPERRLVDRD</sequence>
<evidence type="ECO:0000256" key="1">
    <source>
        <dbReference type="ARBA" id="ARBA00010688"/>
    </source>
</evidence>
<dbReference type="InterPro" id="IPR029056">
    <property type="entry name" value="Ribokinase-like"/>
</dbReference>
<keyword evidence="4 8" id="KW-0418">Kinase</keyword>
<dbReference type="SUPFAM" id="SSF53613">
    <property type="entry name" value="Ribokinase-like"/>
    <property type="match status" value="1"/>
</dbReference>
<dbReference type="InterPro" id="IPR017583">
    <property type="entry name" value="Tagatose/fructose_Pkinase"/>
</dbReference>
<dbReference type="CDD" id="cd01164">
    <property type="entry name" value="FruK_PfkB_like"/>
    <property type="match status" value="1"/>
</dbReference>
<dbReference type="EMBL" id="VFML01000002">
    <property type="protein sequence ID" value="TQI93664.1"/>
    <property type="molecule type" value="Genomic_DNA"/>
</dbReference>
<comment type="similarity">
    <text evidence="1">Belongs to the carbohydrate kinase PfkB family.</text>
</comment>
<dbReference type="NCBIfam" id="TIGR03168">
    <property type="entry name" value="1-PFK"/>
    <property type="match status" value="1"/>
</dbReference>
<dbReference type="Proteomes" id="UP000320876">
    <property type="component" value="Unassembled WGS sequence"/>
</dbReference>
<evidence type="ECO:0000259" key="7">
    <source>
        <dbReference type="Pfam" id="PF00294"/>
    </source>
</evidence>
<evidence type="ECO:0000256" key="2">
    <source>
        <dbReference type="ARBA" id="ARBA00022679"/>
    </source>
</evidence>
<evidence type="ECO:0000256" key="3">
    <source>
        <dbReference type="ARBA" id="ARBA00022741"/>
    </source>
</evidence>
<dbReference type="InterPro" id="IPR011611">
    <property type="entry name" value="PfkB_dom"/>
</dbReference>
<dbReference type="Pfam" id="PF00294">
    <property type="entry name" value="PfkB"/>
    <property type="match status" value="1"/>
</dbReference>
<dbReference type="GO" id="GO:0005829">
    <property type="term" value="C:cytosol"/>
    <property type="evidence" value="ECO:0007669"/>
    <property type="project" value="TreeGrafter"/>
</dbReference>
<comment type="caution">
    <text evidence="8">The sequence shown here is derived from an EMBL/GenBank/DDBJ whole genome shotgun (WGS) entry which is preliminary data.</text>
</comment>
<dbReference type="GO" id="GO:0008443">
    <property type="term" value="F:phosphofructokinase activity"/>
    <property type="evidence" value="ECO:0007669"/>
    <property type="project" value="TreeGrafter"/>
</dbReference>
<dbReference type="Gene3D" id="3.40.1190.20">
    <property type="match status" value="1"/>
</dbReference>
<dbReference type="PIRSF" id="PIRSF000535">
    <property type="entry name" value="1PFK/6PFK/LacC"/>
    <property type="match status" value="1"/>
</dbReference>
<evidence type="ECO:0000256" key="5">
    <source>
        <dbReference type="ARBA" id="ARBA00022840"/>
    </source>
</evidence>
<accession>A0A542CS63</accession>
<keyword evidence="9" id="KW-1185">Reference proteome</keyword>
<name>A0A542CS63_AMYCI</name>
<dbReference type="AlphaFoldDB" id="A0A542CS63"/>
<organism evidence="8 9">
    <name type="scientific">Amycolatopsis cihanbeyliensis</name>
    <dbReference type="NCBI Taxonomy" id="1128664"/>
    <lineage>
        <taxon>Bacteria</taxon>
        <taxon>Bacillati</taxon>
        <taxon>Actinomycetota</taxon>
        <taxon>Actinomycetes</taxon>
        <taxon>Pseudonocardiales</taxon>
        <taxon>Pseudonocardiaceae</taxon>
        <taxon>Amycolatopsis</taxon>
    </lineage>
</organism>